<accession>A0ABM9HG71</accession>
<proteinExistence type="predicted"/>
<evidence type="ECO:0000313" key="2">
    <source>
        <dbReference type="Proteomes" id="UP001157733"/>
    </source>
</evidence>
<protein>
    <recommendedName>
        <fullName evidence="3">DUF3304 domain-containing protein</fullName>
    </recommendedName>
</protein>
<organism evidence="1 2">
    <name type="scientific">Nitrospina watsonii</name>
    <dbReference type="NCBI Taxonomy" id="1323948"/>
    <lineage>
        <taxon>Bacteria</taxon>
        <taxon>Pseudomonadati</taxon>
        <taxon>Nitrospinota/Tectimicrobiota group</taxon>
        <taxon>Nitrospinota</taxon>
        <taxon>Nitrospinia</taxon>
        <taxon>Nitrospinales</taxon>
        <taxon>Nitrospinaceae</taxon>
        <taxon>Nitrospina</taxon>
    </lineage>
</organism>
<name>A0ABM9HG71_9BACT</name>
<dbReference type="RefSeq" id="WP_282012108.1">
    <property type="nucleotide sequence ID" value="NZ_OX336137.1"/>
</dbReference>
<reference evidence="1 2" key="1">
    <citation type="submission" date="2022-09" db="EMBL/GenBank/DDBJ databases">
        <authorList>
            <person name="Kop L."/>
        </authorList>
    </citation>
    <scope>NUCLEOTIDE SEQUENCE [LARGE SCALE GENOMIC DNA]</scope>
    <source>
        <strain evidence="1 2">347</strain>
    </source>
</reference>
<sequence length="235" mass="26510">MSGKSIDSKSLNLGRICKNAGGLGFHGEWRRRFYRCVVIGLLCWMTACTYRDPEIYTDIENVRAKPGTHTLAVAVKYLKWQWPNGLVTFPNPGVPKVLRQEARIYLVNADLPDDITQIVVAFDPKEFLNIAPWVLGWAEDGFYFQVTDPTVSGKENQPAPTQYFKWNDAAGLQQVDTVPFQLAFQPNTGPVPDGVFLRYSKGHDTVDVQTERHPEWIRNAFQVDPMTGHLLGTQG</sequence>
<evidence type="ECO:0000313" key="1">
    <source>
        <dbReference type="EMBL" id="CAI2719262.1"/>
    </source>
</evidence>
<keyword evidence="2" id="KW-1185">Reference proteome</keyword>
<dbReference type="EMBL" id="OX336137">
    <property type="protein sequence ID" value="CAI2719262.1"/>
    <property type="molecule type" value="Genomic_DNA"/>
</dbReference>
<evidence type="ECO:0008006" key="3">
    <source>
        <dbReference type="Google" id="ProtNLM"/>
    </source>
</evidence>
<dbReference type="Proteomes" id="UP001157733">
    <property type="component" value="Chromosome"/>
</dbReference>
<gene>
    <name evidence="1" type="ORF">NSPWAT_2406</name>
</gene>